<dbReference type="PROSITE" id="PS50294">
    <property type="entry name" value="WD_REPEATS_REGION"/>
    <property type="match status" value="1"/>
</dbReference>
<dbReference type="InterPro" id="IPR036322">
    <property type="entry name" value="WD40_repeat_dom_sf"/>
</dbReference>
<accession>A0A9W7CFI8</accession>
<evidence type="ECO:0000259" key="10">
    <source>
        <dbReference type="PROSITE" id="PS51722"/>
    </source>
</evidence>
<sequence>MRERGIDHPYVYKDTTEGVEGCSSTDSRSSSSSSSLGAEMPAKYIFTLQHVTLAAFLASIHVIYEVSIFPRRMVTKAEEENLLAPVLAPRLTDKFDPSLLIDFRERLLMDRGCVADRIEPLLKFPGCLMLTTLRLYFQPALLNNVFDPVLNWEYTNVDQVYKRRYLLQQIGLEVYLRNGDSFFFSFRSRKERDDFYTLMVGQPELQRCRRKDLQLMMRKWQRRELSNYEYLLFLNNASGRTRNDLTQYPVFPWIVRDYTSLKLNLGDPNVYRDLSKPIGALNDERLEYFKSRYEVMPRGEEAEGMPPPFLYGTHYSTPGYVLYFLVRKVPEYMLCLQSGKFDAPDRLFRSIKVTWDGCVTNHTDVKELIPEFFDCTIPADEWLQNTKHLELGTTQNFDRVDDVELPPWAHGDATEFVRMNRAALESDYVSNNLHHWIDLIFGYKQQGEEAIKANNLFYYLSYEGSVDLETIDDPVQRCSLESQIQEFGQTPKLLFSTPHPSRNEGEGQIEVATADLLLSPRVVIPHIRRLSFPLEDVFDLRLQQRREVTLSAFEDYDDSEDEVGNNDVLGLQRRNRHGYSLVCCQTPWNRLPTAIEGVSSHLWGSFSSGKPPKNWRWRSRLRTKYSLSTSWSWHQISASRLHNREVTSTVLSKDSAVLFSTSKDSSLKLSSTQKLGEFRFVSSDFALSCCDVSPDESVIFVGSWDNKVYMHSTTTGLVLDKVLAHSDGISAIRVLQDRFFTSSWDSTIKLWRYTSRRIVASPIRTFVECEESVLCLDVSRDGRFGAAGTRTGSVYLFDLSAAVLQNQLNASSVHGGGIASISFAADNKSFVCVTVQSELLQFNLRGEKLWSMEIRTAGQVRCFDSDGEYAVGGTTAGKLLFWKLREQAGTELVFELPQAHDAGISSLAVSNSGSTLVSGGVDGSVHIWKLHKKPRLDVSTPLQPRHHVATREDESSSDSESERASPSEPESDAEEREDPAVDALALQDARLDEQDGAIVLHEDKQYYPEANEVFGDAETLVMEEDAQSIETPIIEPVRAKSFSVLQQHVPSTTYSTQFLTSLMDHPQLVRHVAVVGDLHHGKTLFTDLLVQHTHTDKWDPANERRFMDTRKDEQERKVSIKSAPVSLVLPTTRGKHYLLNVLDCPGHVNFSDETTAALQVADGAVLVVDAIEGVMMNTERVVKAALRAQVAIVLVLNKVDRLIIELKLPPADAYFKLLHTIEEINAVIDANTPAGQEKQRLSPELGNVCFSSGQHGWSFTLESFAQIYAETYPGVPPSALAARFWGDKYYNPQNRTFTKKSVSCVEMGACDE</sequence>
<dbReference type="Gene3D" id="3.40.50.300">
    <property type="entry name" value="P-loop containing nucleotide triphosphate hydrolases"/>
    <property type="match status" value="1"/>
</dbReference>
<dbReference type="SUPFAM" id="SSF50729">
    <property type="entry name" value="PH domain-like"/>
    <property type="match status" value="1"/>
</dbReference>
<feature type="domain" description="BEACH-type PH" evidence="11">
    <location>
        <begin position="104"/>
        <end position="200"/>
    </location>
</feature>
<dbReference type="Gene3D" id="1.10.1540.10">
    <property type="entry name" value="BEACH domain"/>
    <property type="match status" value="1"/>
</dbReference>
<comment type="caution">
    <text evidence="12">The sequence shown here is derived from an EMBL/GenBank/DDBJ whole genome shotgun (WGS) entry which is preliminary data.</text>
</comment>
<keyword evidence="13" id="KW-1185">Reference proteome</keyword>
<evidence type="ECO:0000256" key="5">
    <source>
        <dbReference type="ARBA" id="ARBA00023187"/>
    </source>
</evidence>
<evidence type="ECO:0000256" key="4">
    <source>
        <dbReference type="ARBA" id="ARBA00022737"/>
    </source>
</evidence>
<evidence type="ECO:0000313" key="13">
    <source>
        <dbReference type="Proteomes" id="UP001165121"/>
    </source>
</evidence>
<dbReference type="InterPro" id="IPR031950">
    <property type="entry name" value="EFTUD2_N"/>
</dbReference>
<keyword evidence="3" id="KW-0507">mRNA processing</keyword>
<dbReference type="EMBL" id="BSXT01000662">
    <property type="protein sequence ID" value="GMF32008.1"/>
    <property type="molecule type" value="Genomic_DNA"/>
</dbReference>
<dbReference type="SMART" id="SM01026">
    <property type="entry name" value="Beach"/>
    <property type="match status" value="1"/>
</dbReference>
<dbReference type="SUPFAM" id="SSF52540">
    <property type="entry name" value="P-loop containing nucleoside triphosphate hydrolases"/>
    <property type="match status" value="1"/>
</dbReference>
<gene>
    <name evidence="12" type="ORF">Pfra01_000749700</name>
</gene>
<dbReference type="InterPro" id="IPR044121">
    <property type="entry name" value="Snu114_GTP-bd"/>
</dbReference>
<dbReference type="CDD" id="cd01201">
    <property type="entry name" value="PH_BEACH"/>
    <property type="match status" value="1"/>
</dbReference>
<dbReference type="SUPFAM" id="SSF50978">
    <property type="entry name" value="WD40 repeat-like"/>
    <property type="match status" value="1"/>
</dbReference>
<keyword evidence="2 7" id="KW-0853">WD repeat</keyword>
<dbReference type="GO" id="GO:0006397">
    <property type="term" value="P:mRNA processing"/>
    <property type="evidence" value="ECO:0007669"/>
    <property type="project" value="UniProtKB-KW"/>
</dbReference>
<dbReference type="Gene3D" id="2.130.10.10">
    <property type="entry name" value="YVTN repeat-like/Quinoprotein amine dehydrogenase"/>
    <property type="match status" value="2"/>
</dbReference>
<dbReference type="InterPro" id="IPR015943">
    <property type="entry name" value="WD40/YVTN_repeat-like_dom_sf"/>
</dbReference>
<evidence type="ECO:0000256" key="1">
    <source>
        <dbReference type="ARBA" id="ARBA00004123"/>
    </source>
</evidence>
<dbReference type="SMART" id="SM00320">
    <property type="entry name" value="WD40"/>
    <property type="match status" value="6"/>
</dbReference>
<dbReference type="FunFam" id="1.10.1540.10:FF:000001">
    <property type="entry name" value="neurobeachin isoform X1"/>
    <property type="match status" value="1"/>
</dbReference>
<feature type="repeat" description="WD" evidence="7">
    <location>
        <begin position="722"/>
        <end position="761"/>
    </location>
</feature>
<dbReference type="PANTHER" id="PTHR13743">
    <property type="entry name" value="BEIGE/BEACH-RELATED"/>
    <property type="match status" value="1"/>
</dbReference>
<keyword evidence="4" id="KW-0677">Repeat</keyword>
<dbReference type="PROSITE" id="PS51783">
    <property type="entry name" value="PH_BEACH"/>
    <property type="match status" value="1"/>
</dbReference>
<dbReference type="InterPro" id="IPR000409">
    <property type="entry name" value="BEACH_dom"/>
</dbReference>
<dbReference type="OrthoDB" id="26681at2759"/>
<keyword evidence="5" id="KW-0508">mRNA splicing</keyword>
<dbReference type="Proteomes" id="UP001165121">
    <property type="component" value="Unassembled WGS sequence"/>
</dbReference>
<dbReference type="InterPro" id="IPR000795">
    <property type="entry name" value="T_Tr_GTP-bd_dom"/>
</dbReference>
<evidence type="ECO:0000313" key="12">
    <source>
        <dbReference type="EMBL" id="GMF32008.1"/>
    </source>
</evidence>
<dbReference type="FunFam" id="3.40.50.300:FF:000646">
    <property type="entry name" value="U5 small nuclear ribonucleoprotein component"/>
    <property type="match status" value="1"/>
</dbReference>
<dbReference type="Pfam" id="PF16004">
    <property type="entry name" value="EFTUD2"/>
    <property type="match status" value="1"/>
</dbReference>
<dbReference type="CDD" id="cd04167">
    <property type="entry name" value="Snu114p"/>
    <property type="match status" value="1"/>
</dbReference>
<dbReference type="PROSITE" id="PS50197">
    <property type="entry name" value="BEACH"/>
    <property type="match status" value="1"/>
</dbReference>
<dbReference type="InterPro" id="IPR050865">
    <property type="entry name" value="BEACH_Domain"/>
</dbReference>
<reference evidence="12" key="1">
    <citation type="submission" date="2023-04" db="EMBL/GenBank/DDBJ databases">
        <title>Phytophthora fragariaefolia NBRC 109709.</title>
        <authorList>
            <person name="Ichikawa N."/>
            <person name="Sato H."/>
            <person name="Tonouchi N."/>
        </authorList>
    </citation>
    <scope>NUCLEOTIDE SEQUENCE</scope>
    <source>
        <strain evidence="12">NBRC 109709</strain>
    </source>
</reference>
<keyword evidence="6" id="KW-0539">Nucleus</keyword>
<organism evidence="12 13">
    <name type="scientific">Phytophthora fragariaefolia</name>
    <dbReference type="NCBI Taxonomy" id="1490495"/>
    <lineage>
        <taxon>Eukaryota</taxon>
        <taxon>Sar</taxon>
        <taxon>Stramenopiles</taxon>
        <taxon>Oomycota</taxon>
        <taxon>Peronosporomycetes</taxon>
        <taxon>Peronosporales</taxon>
        <taxon>Peronosporaceae</taxon>
        <taxon>Phytophthora</taxon>
    </lineage>
</organism>
<dbReference type="InterPro" id="IPR011993">
    <property type="entry name" value="PH-like_dom_sf"/>
</dbReference>
<feature type="domain" description="Tr-type G" evidence="10">
    <location>
        <begin position="1067"/>
        <end position="1312"/>
    </location>
</feature>
<dbReference type="GO" id="GO:0005525">
    <property type="term" value="F:GTP binding"/>
    <property type="evidence" value="ECO:0007669"/>
    <property type="project" value="InterPro"/>
</dbReference>
<dbReference type="Pfam" id="PF14844">
    <property type="entry name" value="PH_BEACH"/>
    <property type="match status" value="1"/>
</dbReference>
<dbReference type="Pfam" id="PF00400">
    <property type="entry name" value="WD40"/>
    <property type="match status" value="4"/>
</dbReference>
<evidence type="ECO:0000256" key="7">
    <source>
        <dbReference type="PROSITE-ProRule" id="PRU00221"/>
    </source>
</evidence>
<dbReference type="InterPro" id="IPR001680">
    <property type="entry name" value="WD40_rpt"/>
</dbReference>
<evidence type="ECO:0000256" key="8">
    <source>
        <dbReference type="SAM" id="MobiDB-lite"/>
    </source>
</evidence>
<dbReference type="Pfam" id="PF00009">
    <property type="entry name" value="GTP_EFTU"/>
    <property type="match status" value="1"/>
</dbReference>
<name>A0A9W7CFI8_9STRA</name>
<dbReference type="CDD" id="cd06071">
    <property type="entry name" value="Beach"/>
    <property type="match status" value="1"/>
</dbReference>
<dbReference type="GO" id="GO:0005634">
    <property type="term" value="C:nucleus"/>
    <property type="evidence" value="ECO:0007669"/>
    <property type="project" value="UniProtKB-SubCell"/>
</dbReference>
<dbReference type="PROSITE" id="PS51722">
    <property type="entry name" value="G_TR_2"/>
    <property type="match status" value="1"/>
</dbReference>
<dbReference type="Pfam" id="PF02138">
    <property type="entry name" value="Beach"/>
    <property type="match status" value="1"/>
</dbReference>
<dbReference type="NCBIfam" id="TIGR00231">
    <property type="entry name" value="small_GTP"/>
    <property type="match status" value="1"/>
</dbReference>
<dbReference type="InterPro" id="IPR023362">
    <property type="entry name" value="PH-BEACH_dom"/>
</dbReference>
<dbReference type="PROSITE" id="PS50082">
    <property type="entry name" value="WD_REPEATS_2"/>
    <property type="match status" value="2"/>
</dbReference>
<dbReference type="PANTHER" id="PTHR13743:SF123">
    <property type="entry name" value="PROTEIN FAN"/>
    <property type="match status" value="1"/>
</dbReference>
<dbReference type="InterPro" id="IPR005225">
    <property type="entry name" value="Small_GTP-bd"/>
</dbReference>
<evidence type="ECO:0000256" key="6">
    <source>
        <dbReference type="ARBA" id="ARBA00023242"/>
    </source>
</evidence>
<evidence type="ECO:0000256" key="2">
    <source>
        <dbReference type="ARBA" id="ARBA00022574"/>
    </source>
</evidence>
<dbReference type="SUPFAM" id="SSF81837">
    <property type="entry name" value="BEACH domain"/>
    <property type="match status" value="1"/>
</dbReference>
<evidence type="ECO:0000256" key="3">
    <source>
        <dbReference type="ARBA" id="ARBA00022664"/>
    </source>
</evidence>
<dbReference type="GO" id="GO:0008380">
    <property type="term" value="P:RNA splicing"/>
    <property type="evidence" value="ECO:0007669"/>
    <property type="project" value="UniProtKB-KW"/>
</dbReference>
<comment type="subcellular location">
    <subcellularLocation>
        <location evidence="1">Nucleus</location>
    </subcellularLocation>
</comment>
<dbReference type="InterPro" id="IPR027417">
    <property type="entry name" value="P-loop_NTPase"/>
</dbReference>
<feature type="compositionally biased region" description="Low complexity" evidence="8">
    <location>
        <begin position="23"/>
        <end position="35"/>
    </location>
</feature>
<feature type="region of interest" description="Disordered" evidence="8">
    <location>
        <begin position="16"/>
        <end position="35"/>
    </location>
</feature>
<dbReference type="InterPro" id="IPR036372">
    <property type="entry name" value="BEACH_dom_sf"/>
</dbReference>
<proteinExistence type="predicted"/>
<dbReference type="PRINTS" id="PR00315">
    <property type="entry name" value="ELONGATNFCT"/>
</dbReference>
<evidence type="ECO:0000259" key="9">
    <source>
        <dbReference type="PROSITE" id="PS50197"/>
    </source>
</evidence>
<dbReference type="Gene3D" id="2.30.29.30">
    <property type="entry name" value="Pleckstrin-homology domain (PH domain)/Phosphotyrosine-binding domain (PTB)"/>
    <property type="match status" value="1"/>
</dbReference>
<evidence type="ECO:0000259" key="11">
    <source>
        <dbReference type="PROSITE" id="PS51783"/>
    </source>
</evidence>
<feature type="region of interest" description="Disordered" evidence="8">
    <location>
        <begin position="939"/>
        <end position="979"/>
    </location>
</feature>
<feature type="domain" description="BEACH" evidence="9">
    <location>
        <begin position="205"/>
        <end position="502"/>
    </location>
</feature>
<feature type="repeat" description="WD" evidence="7">
    <location>
        <begin position="897"/>
        <end position="938"/>
    </location>
</feature>
<dbReference type="GO" id="GO:0003924">
    <property type="term" value="F:GTPase activity"/>
    <property type="evidence" value="ECO:0007669"/>
    <property type="project" value="InterPro"/>
</dbReference>
<protein>
    <submittedName>
        <fullName evidence="12">Unnamed protein product</fullName>
    </submittedName>
</protein>
<feature type="compositionally biased region" description="Basic and acidic residues" evidence="8">
    <location>
        <begin position="949"/>
        <end position="965"/>
    </location>
</feature>